<evidence type="ECO:0000256" key="1">
    <source>
        <dbReference type="SAM" id="MobiDB-lite"/>
    </source>
</evidence>
<dbReference type="Proteomes" id="UP000188268">
    <property type="component" value="Unassembled WGS sequence"/>
</dbReference>
<feature type="region of interest" description="Disordered" evidence="1">
    <location>
        <begin position="1"/>
        <end position="25"/>
    </location>
</feature>
<comment type="caution">
    <text evidence="2">The sequence shown here is derived from an EMBL/GenBank/DDBJ whole genome shotgun (WGS) entry which is preliminary data.</text>
</comment>
<accession>A0A1R3JVD9</accession>
<dbReference type="Gramene" id="OMO98836">
    <property type="protein sequence ID" value="OMO98836"/>
    <property type="gene ID" value="CCACVL1_04038"/>
</dbReference>
<name>A0A1R3JVD9_COCAP</name>
<organism evidence="2 3">
    <name type="scientific">Corchorus capsularis</name>
    <name type="common">Jute</name>
    <dbReference type="NCBI Taxonomy" id="210143"/>
    <lineage>
        <taxon>Eukaryota</taxon>
        <taxon>Viridiplantae</taxon>
        <taxon>Streptophyta</taxon>
        <taxon>Embryophyta</taxon>
        <taxon>Tracheophyta</taxon>
        <taxon>Spermatophyta</taxon>
        <taxon>Magnoliopsida</taxon>
        <taxon>eudicotyledons</taxon>
        <taxon>Gunneridae</taxon>
        <taxon>Pentapetalae</taxon>
        <taxon>rosids</taxon>
        <taxon>malvids</taxon>
        <taxon>Malvales</taxon>
        <taxon>Malvaceae</taxon>
        <taxon>Grewioideae</taxon>
        <taxon>Apeibeae</taxon>
        <taxon>Corchorus</taxon>
    </lineage>
</organism>
<evidence type="ECO:0000313" key="3">
    <source>
        <dbReference type="Proteomes" id="UP000188268"/>
    </source>
</evidence>
<gene>
    <name evidence="2" type="ORF">CCACVL1_04038</name>
</gene>
<dbReference type="EMBL" id="AWWV01006989">
    <property type="protein sequence ID" value="OMO98836.1"/>
    <property type="molecule type" value="Genomic_DNA"/>
</dbReference>
<proteinExistence type="predicted"/>
<sequence length="84" mass="9029">MATNIKPSPPMDPSKPGPDPTKRESLVAAREQTIGYGLSNEELRISALVELTRQDRPKTCGNLVTRLGKLVQQANSETGGLLGE</sequence>
<reference evidence="2 3" key="1">
    <citation type="submission" date="2013-09" db="EMBL/GenBank/DDBJ databases">
        <title>Corchorus capsularis genome sequencing.</title>
        <authorList>
            <person name="Alam M."/>
            <person name="Haque M.S."/>
            <person name="Islam M.S."/>
            <person name="Emdad E.M."/>
            <person name="Islam M.M."/>
            <person name="Ahmed B."/>
            <person name="Halim A."/>
            <person name="Hossen Q.M.M."/>
            <person name="Hossain M.Z."/>
            <person name="Ahmed R."/>
            <person name="Khan M.M."/>
            <person name="Islam R."/>
            <person name="Rashid M.M."/>
            <person name="Khan S.A."/>
            <person name="Rahman M.S."/>
            <person name="Alam M."/>
        </authorList>
    </citation>
    <scope>NUCLEOTIDE SEQUENCE [LARGE SCALE GENOMIC DNA]</scope>
    <source>
        <strain evidence="3">cv. CVL-1</strain>
        <tissue evidence="2">Whole seedling</tissue>
    </source>
</reference>
<evidence type="ECO:0000313" key="2">
    <source>
        <dbReference type="EMBL" id="OMO98836.1"/>
    </source>
</evidence>
<protein>
    <submittedName>
        <fullName evidence="2">Uncharacterized protein</fullName>
    </submittedName>
</protein>
<dbReference type="AlphaFoldDB" id="A0A1R3JVD9"/>
<feature type="compositionally biased region" description="Pro residues" evidence="1">
    <location>
        <begin position="7"/>
        <end position="19"/>
    </location>
</feature>
<keyword evidence="3" id="KW-1185">Reference proteome</keyword>